<dbReference type="InterPro" id="IPR026111">
    <property type="entry name" value="Abra"/>
</dbReference>
<reference evidence="3" key="2">
    <citation type="submission" date="2020-11" db="EMBL/GenBank/DDBJ databases">
        <authorList>
            <person name="McCartney M.A."/>
            <person name="Auch B."/>
            <person name="Kono T."/>
            <person name="Mallez S."/>
            <person name="Becker A."/>
            <person name="Gohl D.M."/>
            <person name="Silverstein K.A.T."/>
            <person name="Koren S."/>
            <person name="Bechman K.B."/>
            <person name="Herman A."/>
            <person name="Abrahante J.E."/>
            <person name="Garbe J."/>
        </authorList>
    </citation>
    <scope>NUCLEOTIDE SEQUENCE</scope>
    <source>
        <strain evidence="3">Duluth1</strain>
        <tissue evidence="3">Whole animal</tissue>
    </source>
</reference>
<dbReference type="Proteomes" id="UP000828390">
    <property type="component" value="Unassembled WGS sequence"/>
</dbReference>
<dbReference type="Pfam" id="PF14705">
    <property type="entry name" value="Costars"/>
    <property type="match status" value="1"/>
</dbReference>
<name>A0A9D4FJL3_DREPO</name>
<reference evidence="3" key="1">
    <citation type="journal article" date="2019" name="bioRxiv">
        <title>The Genome of the Zebra Mussel, Dreissena polymorpha: A Resource for Invasive Species Research.</title>
        <authorList>
            <person name="McCartney M.A."/>
            <person name="Auch B."/>
            <person name="Kono T."/>
            <person name="Mallez S."/>
            <person name="Zhang Y."/>
            <person name="Obille A."/>
            <person name="Becker A."/>
            <person name="Abrahante J.E."/>
            <person name="Garbe J."/>
            <person name="Badalamenti J.P."/>
            <person name="Herman A."/>
            <person name="Mangelson H."/>
            <person name="Liachko I."/>
            <person name="Sullivan S."/>
            <person name="Sone E.D."/>
            <person name="Koren S."/>
            <person name="Silverstein K.A.T."/>
            <person name="Beckman K.B."/>
            <person name="Gohl D.M."/>
        </authorList>
    </citation>
    <scope>NUCLEOTIDE SEQUENCE</scope>
    <source>
        <strain evidence="3">Duluth1</strain>
        <tissue evidence="3">Whole animal</tissue>
    </source>
</reference>
<dbReference type="GO" id="GO:0045944">
    <property type="term" value="P:positive regulation of transcription by RNA polymerase II"/>
    <property type="evidence" value="ECO:0007669"/>
    <property type="project" value="TreeGrafter"/>
</dbReference>
<dbReference type="PANTHER" id="PTHR22739">
    <property type="entry name" value="STRIATED MUSCLE ACTIVATOR OF RHO-DEPENDENT SIGNALING-RELATED"/>
    <property type="match status" value="1"/>
</dbReference>
<gene>
    <name evidence="3" type="ORF">DPMN_153137</name>
</gene>
<dbReference type="AlphaFoldDB" id="A0A9D4FJL3"/>
<keyword evidence="4" id="KW-1185">Reference proteome</keyword>
<sequence>MTNETEQLNHNEAVAPPKRGSACSSREGSLPPKVRNGMVEKDGMKKSKDFWQKRIDHHEVDRLINPFSEFWGENRNQYKNVLENAKAVWKGADKRTKLTKEDHKYGNVVEGSLTEYRGKKAKNNIANYIVECCETIRDIGEPQADGTYRITFGKLFLAYERINDYLVGLLVRARRHGLVDFIGEMLYQRQDDHVIITLLKVPTIDELNLKFIAFNKTQEEERERQKSK</sequence>
<accession>A0A9D4FJL3</accession>
<feature type="domain" description="Costars" evidence="2">
    <location>
        <begin position="123"/>
        <end position="199"/>
    </location>
</feature>
<dbReference type="EMBL" id="JAIWYP010000007">
    <property type="protein sequence ID" value="KAH3799527.1"/>
    <property type="molecule type" value="Genomic_DNA"/>
</dbReference>
<feature type="region of interest" description="Disordered" evidence="1">
    <location>
        <begin position="1"/>
        <end position="38"/>
    </location>
</feature>
<evidence type="ECO:0000313" key="4">
    <source>
        <dbReference type="Proteomes" id="UP000828390"/>
    </source>
</evidence>
<organism evidence="3 4">
    <name type="scientific">Dreissena polymorpha</name>
    <name type="common">Zebra mussel</name>
    <name type="synonym">Mytilus polymorpha</name>
    <dbReference type="NCBI Taxonomy" id="45954"/>
    <lineage>
        <taxon>Eukaryota</taxon>
        <taxon>Metazoa</taxon>
        <taxon>Spiralia</taxon>
        <taxon>Lophotrochozoa</taxon>
        <taxon>Mollusca</taxon>
        <taxon>Bivalvia</taxon>
        <taxon>Autobranchia</taxon>
        <taxon>Heteroconchia</taxon>
        <taxon>Euheterodonta</taxon>
        <taxon>Imparidentia</taxon>
        <taxon>Neoheterodontei</taxon>
        <taxon>Myida</taxon>
        <taxon>Dreissenoidea</taxon>
        <taxon>Dreissenidae</taxon>
        <taxon>Dreissena</taxon>
    </lineage>
</organism>
<dbReference type="GO" id="GO:0030017">
    <property type="term" value="C:sarcomere"/>
    <property type="evidence" value="ECO:0007669"/>
    <property type="project" value="TreeGrafter"/>
</dbReference>
<comment type="caution">
    <text evidence="3">The sequence shown here is derived from an EMBL/GenBank/DDBJ whole genome shotgun (WGS) entry which is preliminary data.</text>
</comment>
<dbReference type="GO" id="GO:0035025">
    <property type="term" value="P:positive regulation of Rho protein signal transduction"/>
    <property type="evidence" value="ECO:0007669"/>
    <property type="project" value="InterPro"/>
</dbReference>
<dbReference type="InterPro" id="IPR038095">
    <property type="entry name" value="Costars_sf"/>
</dbReference>
<dbReference type="SMART" id="SM01283">
    <property type="entry name" value="Costars"/>
    <property type="match status" value="1"/>
</dbReference>
<protein>
    <recommendedName>
        <fullName evidence="2">Costars domain-containing protein</fullName>
    </recommendedName>
</protein>
<dbReference type="PANTHER" id="PTHR22739:SF7">
    <property type="entry name" value="EG:152A3.3 PROTEIN-RELATED"/>
    <property type="match status" value="1"/>
</dbReference>
<proteinExistence type="predicted"/>
<dbReference type="Gene3D" id="1.10.10.1540">
    <property type="entry name" value="Costar domain"/>
    <property type="match status" value="1"/>
</dbReference>
<evidence type="ECO:0000256" key="1">
    <source>
        <dbReference type="SAM" id="MobiDB-lite"/>
    </source>
</evidence>
<dbReference type="GO" id="GO:0003779">
    <property type="term" value="F:actin binding"/>
    <property type="evidence" value="ECO:0007669"/>
    <property type="project" value="InterPro"/>
</dbReference>
<feature type="compositionally biased region" description="Polar residues" evidence="1">
    <location>
        <begin position="1"/>
        <end position="10"/>
    </location>
</feature>
<dbReference type="OrthoDB" id="9871914at2759"/>
<evidence type="ECO:0000259" key="2">
    <source>
        <dbReference type="SMART" id="SM01283"/>
    </source>
</evidence>
<evidence type="ECO:0000313" key="3">
    <source>
        <dbReference type="EMBL" id="KAH3799527.1"/>
    </source>
</evidence>
<dbReference type="InterPro" id="IPR027817">
    <property type="entry name" value="Costars_dom"/>
</dbReference>